<dbReference type="STRING" id="159449.B4N89_34280"/>
<dbReference type="InterPro" id="IPR057798">
    <property type="entry name" value="PH_YqeB"/>
</dbReference>
<evidence type="ECO:0000313" key="6">
    <source>
        <dbReference type="Proteomes" id="UP000190037"/>
    </source>
</evidence>
<reference evidence="5 6" key="1">
    <citation type="submission" date="2017-03" db="EMBL/GenBank/DDBJ databases">
        <title>Draft genome sequence of Streptomyces scabrisporus NF3, endophyte isolated from Amphipterygium adstringens.</title>
        <authorList>
            <person name="Vazquez M."/>
            <person name="Ceapa C.D."/>
            <person name="Rodriguez Luna D."/>
            <person name="Sanchez Esquivel S."/>
        </authorList>
    </citation>
    <scope>NUCLEOTIDE SEQUENCE [LARGE SCALE GENOMIC DNA]</scope>
    <source>
        <strain evidence="5 6">NF3</strain>
    </source>
</reference>
<evidence type="ECO:0000256" key="2">
    <source>
        <dbReference type="SAM" id="Phobius"/>
    </source>
</evidence>
<dbReference type="Proteomes" id="UP000190037">
    <property type="component" value="Unassembled WGS sequence"/>
</dbReference>
<dbReference type="Pfam" id="PF23493">
    <property type="entry name" value="CysS_C"/>
    <property type="match status" value="1"/>
</dbReference>
<gene>
    <name evidence="5" type="ORF">B4N89_34280</name>
</gene>
<evidence type="ECO:0000256" key="1">
    <source>
        <dbReference type="SAM" id="MobiDB-lite"/>
    </source>
</evidence>
<feature type="region of interest" description="Disordered" evidence="1">
    <location>
        <begin position="185"/>
        <end position="227"/>
    </location>
</feature>
<proteinExistence type="predicted"/>
<feature type="domain" description="YqeB PH" evidence="4">
    <location>
        <begin position="1"/>
        <end position="147"/>
    </location>
</feature>
<organism evidence="5 6">
    <name type="scientific">Embleya scabrispora</name>
    <dbReference type="NCBI Taxonomy" id="159449"/>
    <lineage>
        <taxon>Bacteria</taxon>
        <taxon>Bacillati</taxon>
        <taxon>Actinomycetota</taxon>
        <taxon>Actinomycetes</taxon>
        <taxon>Kitasatosporales</taxon>
        <taxon>Streptomycetaceae</taxon>
        <taxon>Embleya</taxon>
    </lineage>
</organism>
<sequence length="227" mass="24429">MPQVWLWLIGVGTALLGFGAGFGVGPLVRALSDLIGSAPAPLRLAARLPTVWAVPTLTLLGAGIGAWMAAVAHRESPVVTVAAGHIAIHVDGAGLQVRRDRIDAVFTDGRDLVALDAAETELIRVRAGDLSAEHLRAAFDRFAYPWRGTTDPREADFTPWVDGTPDLDEAAHALLRTRKRALADKHPGAAEQALDDLRARGVAVRDRKGVQQYRRRSHPHHPEAPEA</sequence>
<name>A0A1T3NRP3_9ACTN</name>
<feature type="transmembrane region" description="Helical" evidence="2">
    <location>
        <begin position="6"/>
        <end position="28"/>
    </location>
</feature>
<keyword evidence="6" id="KW-1185">Reference proteome</keyword>
<dbReference type="EMBL" id="MWQN01000002">
    <property type="protein sequence ID" value="OPC79499.1"/>
    <property type="molecule type" value="Genomic_DNA"/>
</dbReference>
<keyword evidence="2" id="KW-0472">Membrane</keyword>
<dbReference type="OrthoDB" id="5145029at2"/>
<dbReference type="AlphaFoldDB" id="A0A1T3NRP3"/>
<comment type="caution">
    <text evidence="5">The sequence shown here is derived from an EMBL/GenBank/DDBJ whole genome shotgun (WGS) entry which is preliminary data.</text>
</comment>
<evidence type="ECO:0000259" key="4">
    <source>
        <dbReference type="Pfam" id="PF23494"/>
    </source>
</evidence>
<accession>A0A1T3NRP3</accession>
<dbReference type="Pfam" id="PF23494">
    <property type="entry name" value="bPH_10"/>
    <property type="match status" value="1"/>
</dbReference>
<keyword evidence="2" id="KW-1133">Transmembrane helix</keyword>
<protein>
    <submittedName>
        <fullName evidence="5">Uncharacterized protein</fullName>
    </submittedName>
</protein>
<feature type="transmembrane region" description="Helical" evidence="2">
    <location>
        <begin position="49"/>
        <end position="70"/>
    </location>
</feature>
<feature type="compositionally biased region" description="Basic and acidic residues" evidence="1">
    <location>
        <begin position="195"/>
        <end position="209"/>
    </location>
</feature>
<keyword evidence="2" id="KW-0812">Transmembrane</keyword>
<feature type="domain" description="Cysteinyl-tRNA ligase anticodon binding" evidence="3">
    <location>
        <begin position="164"/>
        <end position="214"/>
    </location>
</feature>
<evidence type="ECO:0000259" key="3">
    <source>
        <dbReference type="Pfam" id="PF23493"/>
    </source>
</evidence>
<evidence type="ECO:0000313" key="5">
    <source>
        <dbReference type="EMBL" id="OPC79499.1"/>
    </source>
</evidence>
<dbReference type="InterPro" id="IPR056411">
    <property type="entry name" value="CysS_C"/>
</dbReference>